<gene>
    <name evidence="1" type="ORF">ACCO45_004463</name>
</gene>
<evidence type="ECO:0000313" key="1">
    <source>
        <dbReference type="EMBL" id="KAL3962940.1"/>
    </source>
</evidence>
<reference evidence="1" key="1">
    <citation type="submission" date="2024-12" db="EMBL/GenBank/DDBJ databases">
        <title>Comparative genomics and development of molecular markers within Purpureocillium lilacinum and among Purpureocillium species.</title>
        <authorList>
            <person name="Yeh Z.-Y."/>
            <person name="Ni N.-T."/>
            <person name="Lo P.-H."/>
            <person name="Mushyakhwo K."/>
            <person name="Lin C.-F."/>
            <person name="Nai Y.-S."/>
        </authorList>
    </citation>
    <scope>NUCLEOTIDE SEQUENCE</scope>
    <source>
        <strain evidence="1">NCHU-NPUST-175</strain>
    </source>
</reference>
<name>A0ACC4E2S1_PURLI</name>
<proteinExistence type="predicted"/>
<organism evidence="1 2">
    <name type="scientific">Purpureocillium lilacinum</name>
    <name type="common">Paecilomyces lilacinus</name>
    <dbReference type="NCBI Taxonomy" id="33203"/>
    <lineage>
        <taxon>Eukaryota</taxon>
        <taxon>Fungi</taxon>
        <taxon>Dikarya</taxon>
        <taxon>Ascomycota</taxon>
        <taxon>Pezizomycotina</taxon>
        <taxon>Sordariomycetes</taxon>
        <taxon>Hypocreomycetidae</taxon>
        <taxon>Hypocreales</taxon>
        <taxon>Ophiocordycipitaceae</taxon>
        <taxon>Purpureocillium</taxon>
    </lineage>
</organism>
<dbReference type="Proteomes" id="UP001638806">
    <property type="component" value="Unassembled WGS sequence"/>
</dbReference>
<evidence type="ECO:0000313" key="2">
    <source>
        <dbReference type="Proteomes" id="UP001638806"/>
    </source>
</evidence>
<protein>
    <submittedName>
        <fullName evidence="1">Uncharacterized protein</fullName>
    </submittedName>
</protein>
<accession>A0ACC4E2S1</accession>
<sequence length="126" mass="13852">MRKYEHSNSSLRDPSPIELTNVTRLDRGSLSFELSADNGDKLACTICFEIQHLSIVFEVPRQLSSTVVLRPASDSPAGTRMYAVEDLATSQDLSVASMKDGPVRFVLQVSGIGWVYVELQDSSDLS</sequence>
<comment type="caution">
    <text evidence="1">The sequence shown here is derived from an EMBL/GenBank/DDBJ whole genome shotgun (WGS) entry which is preliminary data.</text>
</comment>
<dbReference type="EMBL" id="JBGNUJ010000003">
    <property type="protein sequence ID" value="KAL3962940.1"/>
    <property type="molecule type" value="Genomic_DNA"/>
</dbReference>
<keyword evidence="2" id="KW-1185">Reference proteome</keyword>